<dbReference type="EMBL" id="MN739906">
    <property type="protein sequence ID" value="QHT76906.1"/>
    <property type="molecule type" value="Genomic_DNA"/>
</dbReference>
<organism evidence="1">
    <name type="scientific">viral metagenome</name>
    <dbReference type="NCBI Taxonomy" id="1070528"/>
    <lineage>
        <taxon>unclassified sequences</taxon>
        <taxon>metagenomes</taxon>
        <taxon>organismal metagenomes</taxon>
    </lineage>
</organism>
<protein>
    <submittedName>
        <fullName evidence="1">Uncharacterized protein</fullName>
    </submittedName>
</protein>
<reference evidence="1" key="1">
    <citation type="journal article" date="2020" name="Nature">
        <title>Giant virus diversity and host interactions through global metagenomics.</title>
        <authorList>
            <person name="Schulz F."/>
            <person name="Roux S."/>
            <person name="Paez-Espino D."/>
            <person name="Jungbluth S."/>
            <person name="Walsh D.A."/>
            <person name="Denef V.J."/>
            <person name="McMahon K.D."/>
            <person name="Konstantinidis K.T."/>
            <person name="Eloe-Fadrosh E.A."/>
            <person name="Kyrpides N.C."/>
            <person name="Woyke T."/>
        </authorList>
    </citation>
    <scope>NUCLEOTIDE SEQUENCE</scope>
    <source>
        <strain evidence="1">GVMAG-M-3300023179-82</strain>
    </source>
</reference>
<accession>A0A6C0H9L3</accession>
<evidence type="ECO:0000313" key="1">
    <source>
        <dbReference type="EMBL" id="QHT76906.1"/>
    </source>
</evidence>
<proteinExistence type="predicted"/>
<dbReference type="AlphaFoldDB" id="A0A6C0H9L3"/>
<name>A0A6C0H9L3_9ZZZZ</name>
<sequence length="35" mass="4479">MSYNLIKKSIIKYIELKTYKNYFNYYELKQKKILR</sequence>